<proteinExistence type="predicted"/>
<organism evidence="2 3">
    <name type="scientific">Candidatus Phytoplasma asteris</name>
    <dbReference type="NCBI Taxonomy" id="85620"/>
    <lineage>
        <taxon>Bacteria</taxon>
        <taxon>Bacillati</taxon>
        <taxon>Mycoplasmatota</taxon>
        <taxon>Mollicutes</taxon>
        <taxon>Acholeplasmatales</taxon>
        <taxon>Acholeplasmataceae</taxon>
        <taxon>Candidatus Phytoplasma</taxon>
        <taxon>16SrI (Aster yellows group)</taxon>
    </lineage>
</organism>
<name>A0ABZ2YEA9_9MOLU</name>
<reference evidence="2" key="1">
    <citation type="submission" date="2023-06" db="EMBL/GenBank/DDBJ databases">
        <title>Complete Genome of Candidatus Phytoplasma asteris M33.</title>
        <authorList>
            <person name="Toth R."/>
            <person name="Ilic A.-M."/>
            <person name="Huettel B."/>
            <person name="Duduk B."/>
            <person name="Kube M."/>
        </authorList>
    </citation>
    <scope>NUCLEOTIDE SEQUENCE [LARGE SCALE GENOMIC DNA]</scope>
    <source>
        <strain evidence="2">M33</strain>
    </source>
</reference>
<accession>A0ABZ2YEA9</accession>
<evidence type="ECO:0000256" key="1">
    <source>
        <dbReference type="SAM" id="Phobius"/>
    </source>
</evidence>
<sequence length="39" mass="4500">MIEVLLASTIFLINSFFVIFGFLLFVGFYFSPFVFVLIS</sequence>
<keyword evidence="1" id="KW-0472">Membrane</keyword>
<keyword evidence="3" id="KW-1185">Reference proteome</keyword>
<evidence type="ECO:0000313" key="3">
    <source>
        <dbReference type="Proteomes" id="UP001470586"/>
    </source>
</evidence>
<protein>
    <submittedName>
        <fullName evidence="2">Uncharacterized protein</fullName>
    </submittedName>
</protein>
<dbReference type="Proteomes" id="UP001470586">
    <property type="component" value="Chromosome"/>
</dbReference>
<dbReference type="EMBL" id="CP128397">
    <property type="protein sequence ID" value="WZN38250.1"/>
    <property type="molecule type" value="Genomic_DNA"/>
</dbReference>
<gene>
    <name evidence="2" type="ORF">M33023_00330</name>
</gene>
<feature type="transmembrane region" description="Helical" evidence="1">
    <location>
        <begin position="12"/>
        <end position="38"/>
    </location>
</feature>
<keyword evidence="1" id="KW-0812">Transmembrane</keyword>
<evidence type="ECO:0000313" key="2">
    <source>
        <dbReference type="EMBL" id="WZN38250.1"/>
    </source>
</evidence>
<keyword evidence="1" id="KW-1133">Transmembrane helix</keyword>